<evidence type="ECO:0000313" key="13">
    <source>
        <dbReference type="Proteomes" id="UP000192652"/>
    </source>
</evidence>
<evidence type="ECO:0000256" key="2">
    <source>
        <dbReference type="ARBA" id="ARBA00022448"/>
    </source>
</evidence>
<evidence type="ECO:0000256" key="7">
    <source>
        <dbReference type="ARBA" id="ARBA00023010"/>
    </source>
</evidence>
<keyword evidence="7 9" id="KW-0811">Translocation</keyword>
<dbReference type="InterPro" id="IPR018448">
    <property type="entry name" value="TatB"/>
</dbReference>
<evidence type="ECO:0000256" key="11">
    <source>
        <dbReference type="SAM" id="Phobius"/>
    </source>
</evidence>
<sequence>MLDVGWTELVVIAVVMIIFVGPKELPGMLRTFGRMMSRMRGMATDFRRQFDDALREADLDEVRRHISDAQRLNPAQSLRDAMNPLRQMGNDIKADLHRAVSDEPPPQNFAFPSALLDETDSYAAPVTPVRAAPLKAAPAESQKPRLTPRPKALRNTRAKAKLWERADAGKPALRRVRKASFAVVDVQAPPHRRLPVHPGQPLDPSKPVDPSKTNSHFRETEA</sequence>
<dbReference type="InterPro" id="IPR003369">
    <property type="entry name" value="TatA/B/E"/>
</dbReference>
<keyword evidence="4 9" id="KW-0812">Transmembrane</keyword>
<dbReference type="EMBL" id="MSPX01000001">
    <property type="protein sequence ID" value="OQP88045.1"/>
    <property type="molecule type" value="Genomic_DNA"/>
</dbReference>
<dbReference type="HAMAP" id="MF_00237">
    <property type="entry name" value="TatB"/>
    <property type="match status" value="1"/>
</dbReference>
<evidence type="ECO:0000256" key="3">
    <source>
        <dbReference type="ARBA" id="ARBA00022475"/>
    </source>
</evidence>
<evidence type="ECO:0000256" key="1">
    <source>
        <dbReference type="ARBA" id="ARBA00004167"/>
    </source>
</evidence>
<dbReference type="PANTHER" id="PTHR33162">
    <property type="entry name" value="SEC-INDEPENDENT PROTEIN TRANSLOCASE PROTEIN TATA, CHLOROPLASTIC"/>
    <property type="match status" value="1"/>
</dbReference>
<dbReference type="NCBIfam" id="TIGR01410">
    <property type="entry name" value="tatB"/>
    <property type="match status" value="1"/>
</dbReference>
<dbReference type="PANTHER" id="PTHR33162:SF1">
    <property type="entry name" value="SEC-INDEPENDENT PROTEIN TRANSLOCASE PROTEIN TATA, CHLOROPLASTIC"/>
    <property type="match status" value="1"/>
</dbReference>
<proteinExistence type="inferred from homology"/>
<evidence type="ECO:0000256" key="5">
    <source>
        <dbReference type="ARBA" id="ARBA00022927"/>
    </source>
</evidence>
<reference evidence="12 13" key="1">
    <citation type="journal article" date="2017" name="Antonie Van Leeuwenhoek">
        <title>Rhizobium rhizosphaerae sp. nov., a novel species isolated from rice rhizosphere.</title>
        <authorList>
            <person name="Zhao J.J."/>
            <person name="Zhang J."/>
            <person name="Zhang R.J."/>
            <person name="Zhang C.W."/>
            <person name="Yin H.Q."/>
            <person name="Zhang X.X."/>
        </authorList>
    </citation>
    <scope>NUCLEOTIDE SEQUENCE [LARGE SCALE GENOMIC DNA]</scope>
    <source>
        <strain evidence="12 13">RD15</strain>
    </source>
</reference>
<feature type="region of interest" description="Disordered" evidence="10">
    <location>
        <begin position="184"/>
        <end position="222"/>
    </location>
</feature>
<evidence type="ECO:0000256" key="10">
    <source>
        <dbReference type="SAM" id="MobiDB-lite"/>
    </source>
</evidence>
<comment type="subunit">
    <text evidence="9">The Tat system comprises two distinct complexes: a TatABC complex, containing multiple copies of TatA, TatB and TatC subunits, and a separate TatA complex, containing only TatA subunits. Substrates initially bind to the TatABC complex, which probably triggers association of the separate TatA complex to form the active translocon.</text>
</comment>
<feature type="transmembrane region" description="Helical" evidence="11">
    <location>
        <begin position="6"/>
        <end position="25"/>
    </location>
</feature>
<dbReference type="PRINTS" id="PR01506">
    <property type="entry name" value="TATBPROTEIN"/>
</dbReference>
<dbReference type="Gene3D" id="1.20.5.3310">
    <property type="match status" value="1"/>
</dbReference>
<evidence type="ECO:0000256" key="4">
    <source>
        <dbReference type="ARBA" id="ARBA00022692"/>
    </source>
</evidence>
<evidence type="ECO:0000313" key="12">
    <source>
        <dbReference type="EMBL" id="OQP88045.1"/>
    </source>
</evidence>
<dbReference type="Pfam" id="PF02416">
    <property type="entry name" value="TatA_B_E"/>
    <property type="match status" value="1"/>
</dbReference>
<keyword evidence="8 9" id="KW-0472">Membrane</keyword>
<evidence type="ECO:0000256" key="8">
    <source>
        <dbReference type="ARBA" id="ARBA00023136"/>
    </source>
</evidence>
<comment type="caution">
    <text evidence="12">The sequence shown here is derived from an EMBL/GenBank/DDBJ whole genome shotgun (WGS) entry which is preliminary data.</text>
</comment>
<evidence type="ECO:0000256" key="6">
    <source>
        <dbReference type="ARBA" id="ARBA00022989"/>
    </source>
</evidence>
<comment type="subcellular location">
    <subcellularLocation>
        <location evidence="9">Cell membrane</location>
        <topology evidence="9">Single-pass membrane protein</topology>
    </subcellularLocation>
    <subcellularLocation>
        <location evidence="1">Membrane</location>
        <topology evidence="1">Single-pass membrane protein</topology>
    </subcellularLocation>
</comment>
<comment type="function">
    <text evidence="9">Part of the twin-arginine translocation (Tat) system that transports large folded proteins containing a characteristic twin-arginine motif in their signal peptide across membranes. Together with TatC, TatB is part of a receptor directly interacting with Tat signal peptides. TatB may form an oligomeric binding site that transiently accommodates folded Tat precursor proteins before their translocation.</text>
</comment>
<keyword evidence="2 9" id="KW-0813">Transport</keyword>
<comment type="similarity">
    <text evidence="9">Belongs to the TatB family.</text>
</comment>
<protein>
    <recommendedName>
        <fullName evidence="9">Sec-independent protein translocase protein TatB</fullName>
    </recommendedName>
</protein>
<organism evidence="12 13">
    <name type="scientific">Xaviernesmea rhizosphaerae</name>
    <dbReference type="NCBI Taxonomy" id="1672749"/>
    <lineage>
        <taxon>Bacteria</taxon>
        <taxon>Pseudomonadati</taxon>
        <taxon>Pseudomonadota</taxon>
        <taxon>Alphaproteobacteria</taxon>
        <taxon>Hyphomicrobiales</taxon>
        <taxon>Rhizobiaceae</taxon>
        <taxon>Rhizobium/Agrobacterium group</taxon>
        <taxon>Xaviernesmea</taxon>
    </lineage>
</organism>
<keyword evidence="13" id="KW-1185">Reference proteome</keyword>
<evidence type="ECO:0000256" key="9">
    <source>
        <dbReference type="HAMAP-Rule" id="MF_00237"/>
    </source>
</evidence>
<gene>
    <name evidence="9" type="primary">tatB</name>
    <name evidence="12" type="ORF">BTR14_00745</name>
</gene>
<feature type="region of interest" description="Disordered" evidence="10">
    <location>
        <begin position="133"/>
        <end position="155"/>
    </location>
</feature>
<dbReference type="RefSeq" id="WP_081172964.1">
    <property type="nucleotide sequence ID" value="NZ_MSPX01000001.1"/>
</dbReference>
<feature type="compositionally biased region" description="Basic residues" evidence="10">
    <location>
        <begin position="146"/>
        <end position="155"/>
    </location>
</feature>
<accession>A0ABX3PIS3</accession>
<dbReference type="Proteomes" id="UP000192652">
    <property type="component" value="Unassembled WGS sequence"/>
</dbReference>
<keyword evidence="6 9" id="KW-1133">Transmembrane helix</keyword>
<name>A0ABX3PIS3_9HYPH</name>
<keyword evidence="5 9" id="KW-0653">Protein transport</keyword>
<keyword evidence="3 9" id="KW-1003">Cell membrane</keyword>